<dbReference type="InterPro" id="IPR011990">
    <property type="entry name" value="TPR-like_helical_dom_sf"/>
</dbReference>
<comment type="caution">
    <text evidence="3">The sequence shown here is derived from an EMBL/GenBank/DDBJ whole genome shotgun (WGS) entry which is preliminary data.</text>
</comment>
<evidence type="ECO:0000313" key="4">
    <source>
        <dbReference type="Proteomes" id="UP000239434"/>
    </source>
</evidence>
<name>A0A2S9ITR9_9HYPH</name>
<protein>
    <submittedName>
        <fullName evidence="3">Uncharacterized protein</fullName>
    </submittedName>
</protein>
<dbReference type="Proteomes" id="UP000239434">
    <property type="component" value="Unassembled WGS sequence"/>
</dbReference>
<dbReference type="Gene3D" id="1.25.40.10">
    <property type="entry name" value="Tetratricopeptide repeat domain"/>
    <property type="match status" value="1"/>
</dbReference>
<dbReference type="RefSeq" id="WP_105741538.1">
    <property type="nucleotide sequence ID" value="NZ_PVBR01000005.1"/>
</dbReference>
<dbReference type="EMBL" id="PVBR01000005">
    <property type="protein sequence ID" value="PRD43916.1"/>
    <property type="molecule type" value="Genomic_DNA"/>
</dbReference>
<dbReference type="PROSITE" id="PS50005">
    <property type="entry name" value="TPR"/>
    <property type="match status" value="2"/>
</dbReference>
<evidence type="ECO:0000313" key="3">
    <source>
        <dbReference type="EMBL" id="PRD43916.1"/>
    </source>
</evidence>
<gene>
    <name evidence="3" type="ORF">C5748_08690</name>
</gene>
<sequence>MRNVFAFLILIAFPAASMAQTVAATAQEQQIPAAPSPANLPESGATIAQKRTAELDRLFLELRKAHDETKAKRIAGEIYSLWNQSGSATVDLMMQWANAAIREKKYPVALDFLNEIVVLKPDYAEGWNRRATLHFLTNDYGRAMVDINKTLQLEPRHFAALAGMGSILKETRRKEMALRAYERALAIYPMMREAQKEVGKIADELAGTRT</sequence>
<proteinExistence type="predicted"/>
<dbReference type="AlphaFoldDB" id="A0A2S9ITR9"/>
<keyword evidence="2" id="KW-0732">Signal</keyword>
<evidence type="ECO:0000256" key="2">
    <source>
        <dbReference type="SAM" id="SignalP"/>
    </source>
</evidence>
<dbReference type="Pfam" id="PF13181">
    <property type="entry name" value="TPR_8"/>
    <property type="match status" value="1"/>
</dbReference>
<feature type="chain" id="PRO_5015766737" evidence="2">
    <location>
        <begin position="20"/>
        <end position="210"/>
    </location>
</feature>
<feature type="signal peptide" evidence="2">
    <location>
        <begin position="1"/>
        <end position="19"/>
    </location>
</feature>
<feature type="repeat" description="TPR" evidence="1">
    <location>
        <begin position="158"/>
        <end position="191"/>
    </location>
</feature>
<keyword evidence="4" id="KW-1185">Reference proteome</keyword>
<reference evidence="3 4" key="1">
    <citation type="submission" date="2018-02" db="EMBL/GenBank/DDBJ databases">
        <title>The draft genome of Phyllobacterium sp. 1N-3.</title>
        <authorList>
            <person name="Liu L."/>
            <person name="Li L."/>
            <person name="Zhang X."/>
            <person name="Wang T."/>
            <person name="Liang L."/>
        </authorList>
    </citation>
    <scope>NUCLEOTIDE SEQUENCE [LARGE SCALE GENOMIC DNA]</scope>
    <source>
        <strain evidence="3 4">1N-3</strain>
    </source>
</reference>
<keyword evidence="1" id="KW-0802">TPR repeat</keyword>
<feature type="repeat" description="TPR" evidence="1">
    <location>
        <begin position="124"/>
        <end position="157"/>
    </location>
</feature>
<dbReference type="SUPFAM" id="SSF48452">
    <property type="entry name" value="TPR-like"/>
    <property type="match status" value="1"/>
</dbReference>
<dbReference type="SMART" id="SM00028">
    <property type="entry name" value="TPR"/>
    <property type="match status" value="3"/>
</dbReference>
<organism evidence="3 4">
    <name type="scientific">Phyllobacterium phragmitis</name>
    <dbReference type="NCBI Taxonomy" id="2670329"/>
    <lineage>
        <taxon>Bacteria</taxon>
        <taxon>Pseudomonadati</taxon>
        <taxon>Pseudomonadota</taxon>
        <taxon>Alphaproteobacteria</taxon>
        <taxon>Hyphomicrobiales</taxon>
        <taxon>Phyllobacteriaceae</taxon>
        <taxon>Phyllobacterium</taxon>
    </lineage>
</organism>
<accession>A0A2S9ITR9</accession>
<dbReference type="InterPro" id="IPR019734">
    <property type="entry name" value="TPR_rpt"/>
</dbReference>
<evidence type="ECO:0000256" key="1">
    <source>
        <dbReference type="PROSITE-ProRule" id="PRU00339"/>
    </source>
</evidence>